<keyword evidence="2" id="KW-1185">Reference proteome</keyword>
<organism evidence="1 2">
    <name type="scientific">Colletotrichum plurivorum</name>
    <dbReference type="NCBI Taxonomy" id="2175906"/>
    <lineage>
        <taxon>Eukaryota</taxon>
        <taxon>Fungi</taxon>
        <taxon>Dikarya</taxon>
        <taxon>Ascomycota</taxon>
        <taxon>Pezizomycotina</taxon>
        <taxon>Sordariomycetes</taxon>
        <taxon>Hypocreomycetidae</taxon>
        <taxon>Glomerellales</taxon>
        <taxon>Glomerellaceae</taxon>
        <taxon>Colletotrichum</taxon>
        <taxon>Colletotrichum orchidearum species complex</taxon>
    </lineage>
</organism>
<comment type="caution">
    <text evidence="1">The sequence shown here is derived from an EMBL/GenBank/DDBJ whole genome shotgun (WGS) entry which is preliminary data.</text>
</comment>
<name>A0A8H6KMZ1_9PEZI</name>
<gene>
    <name evidence="1" type="ORF">CPLU01_04912</name>
</gene>
<reference evidence="1" key="1">
    <citation type="journal article" date="2020" name="Phytopathology">
        <title>Genome Sequence Resources of Colletotrichum truncatum, C. plurivorum, C. musicola, and C. sojae: Four Species Pathogenic to Soybean (Glycine max).</title>
        <authorList>
            <person name="Rogerio F."/>
            <person name="Boufleur T.R."/>
            <person name="Ciampi-Guillardi M."/>
            <person name="Sukno S.A."/>
            <person name="Thon M.R."/>
            <person name="Massola Junior N.S."/>
            <person name="Baroncelli R."/>
        </authorList>
    </citation>
    <scope>NUCLEOTIDE SEQUENCE</scope>
    <source>
        <strain evidence="1">LFN00145</strain>
    </source>
</reference>
<dbReference type="AlphaFoldDB" id="A0A8H6KMZ1"/>
<dbReference type="EMBL" id="WIGO01000048">
    <property type="protein sequence ID" value="KAF6834447.1"/>
    <property type="molecule type" value="Genomic_DNA"/>
</dbReference>
<proteinExistence type="predicted"/>
<evidence type="ECO:0000313" key="1">
    <source>
        <dbReference type="EMBL" id="KAF6834447.1"/>
    </source>
</evidence>
<accession>A0A8H6KMZ1</accession>
<sequence length="121" mass="13578">MYKPEDLTPKFTIGGCAKVLTLITDFTHNLDTYGIENLRRHNFHIEAMAVNEILNERRALKPKVKVLNVAVTRALEALNQDKAPNVITPALQKDIGLIKANVTAWEGVMAEIQEKREAKKA</sequence>
<evidence type="ECO:0000313" key="2">
    <source>
        <dbReference type="Proteomes" id="UP000654918"/>
    </source>
</evidence>
<protein>
    <submittedName>
        <fullName evidence="1">Uncharacterized protein</fullName>
    </submittedName>
</protein>
<dbReference type="Proteomes" id="UP000654918">
    <property type="component" value="Unassembled WGS sequence"/>
</dbReference>